<dbReference type="InterPro" id="IPR050991">
    <property type="entry name" value="ECM_Regulatory_Proteins"/>
</dbReference>
<feature type="domain" description="Fibronectin type-III" evidence="2">
    <location>
        <begin position="675"/>
        <end position="771"/>
    </location>
</feature>
<dbReference type="KEGG" id="fsn:GS03_00105"/>
<gene>
    <name evidence="3" type="ORF">GS03_00105</name>
</gene>
<dbReference type="OrthoDB" id="1652165at2"/>
<accession>A0A4P7PPN9</accession>
<dbReference type="Pfam" id="PF00041">
    <property type="entry name" value="fn3"/>
    <property type="match status" value="1"/>
</dbReference>
<dbReference type="Gene3D" id="2.60.40.10">
    <property type="entry name" value="Immunoglobulins"/>
    <property type="match status" value="2"/>
</dbReference>
<dbReference type="SUPFAM" id="SSF49265">
    <property type="entry name" value="Fibronectin type III"/>
    <property type="match status" value="2"/>
</dbReference>
<evidence type="ECO:0000313" key="3">
    <source>
        <dbReference type="EMBL" id="QBZ96628.1"/>
    </source>
</evidence>
<dbReference type="InterPro" id="IPR036116">
    <property type="entry name" value="FN3_sf"/>
</dbReference>
<keyword evidence="1" id="KW-0677">Repeat</keyword>
<organism evidence="3 4">
    <name type="scientific">Flavobacterium sangjuense</name>
    <dbReference type="NCBI Taxonomy" id="2518177"/>
    <lineage>
        <taxon>Bacteria</taxon>
        <taxon>Pseudomonadati</taxon>
        <taxon>Bacteroidota</taxon>
        <taxon>Flavobacteriia</taxon>
        <taxon>Flavobacteriales</taxon>
        <taxon>Flavobacteriaceae</taxon>
        <taxon>Flavobacterium</taxon>
    </lineage>
</organism>
<sequence length="2092" mass="218886">MRKNYFAVYEKLKLKTLLVLAIILIFNCADAIAQCSNYQVYESIGTALPTSGGTWADNSITYGVGSARTGYYSLTFDAAGDYIRTPQIANPGLFSFWYRRQATSTGTPQFQVQTSPDGVGSWSAAVATTGTFTTTYQQLTVDLGALALTNVYVRIVDTRGSGTAARYVDDIAWTSATTTNTLIPALANCGQTIACGTTYTFTDSGTANDNYNYTVTGTATATDYTITFTPSVGTNKIQMAFSAFDTQSGVDGMVIYNGPNTSSPIFDSGLGVGSNATNCPAGSYYGTTSPGTITSTDATGTITIRFRSDTTTGAAGTNLGWLSSVTCVNPCTTPANQPTSLNFSSITGTSLSGSFTAAATAPSGYLVVRSTSATPPTLTDGTTYAVGYTGLTPGTTTVIQGSALTSNGVSFSDSGLVGNTQYYYYVFSYNNACVGAPYYLTTSPLTNSAVTCPAIPNTVATASLSYSGFTLNWATPTGGSASAITYTVQVTTDAGYTANIPGSPFSIAAPTVTKVITGLAANTPYYYRILASNGCSSAYVSGSVTTSLAPCTTPSNQPTVLTFSSITGTSLNGAFTAAATPPSGYLVVRSTSATAPTLTDGVTYAIGYTGLAPGTTYVIQGSAVTSNAVSFSDTGLAGNTQYYYHVFSYNSGCVGTPYYLATSPLTSSAITCPAIPNTVATASITSTGFTLNWTVPTGGSASAITYTVQVTTDAGYTANIPGSPFSIAAPTVTKVVTGLSSSTTYYYRILASNGCSSAYVSSSVTTSVGNPCTSATTLACATSGLASTTVGSTSYAYTAGCDPSNYGKWFTFVGDGNQTTITSVGTGGFDQEMTISSGSCGSLTNISCHDVGLSNGTETATFTAILGTTYYVYVAYWYSAGTSTDTGTFTISRTCTTPPPPVTNDEPCTAISLTVNSSCSYASYTNAGATATSGVTAPGCASYSGGDVWFSAVVPSNGILEIDTNTGTMLDSGMAIYTGTCSSLTLVACDDDSSTNGAMSYLQGSGLTAGSTVYIRIWEYSNDNQGTFGICVTSPPPPANNDCSAPTTLTVNTGETCTTSTSGNSYGATQSQVACIGTGADDDVWYQFTATGTRHAVTVTPGTMNNVVFQVFSGSCGSLTSIACINNTTGSTAETTTLTGLTIGATYIVRVHSNNANVGTQGTFSICVTTLCTLGSGIGTTTLACINPIAGEAGQNGADPAAMHCSSPSCVNLDVTYLPINQTTNYTVSSIAYTPPYQFSCLANAVSVNVDDVWSPVINLPFNFCFYGNTYTSCVIGSNGTLSFNTSYAGTSSGYEYNNNLPSTASGLFANTIYGVYQDIDPSKGGKVGYELITLTSGCRALVASWSDVPMYYNNSILYTGMLVLYENTNVIDVYIKEKYVDDYSSSYGDAWNYGNGIVGVQNAAGTAAVVAPNRNGLSTNWSATNEAWRFTPSGAAAATTIKWFEGSGTTGTQLSTSSTLNVCPLSTTTYTAEITYTLCTGTVKLTDETTVTVNGGKTWTGLIDTDWNKAGNWNPNTAIPTGTDCVVIPNTTNKPIVSGTSYKALAGTLAVYANAKLTINSSNSIVVTDWVNVNAPGEFQINDSASLVQINNVSNTGNIVYKRTAPSIKGSDYVYWSSPVLNQDMGTIYDATFAYSSGYKYQWNTTVNNGNGASGNIGQGNWQAASGVMARAKGYIIRGSSSFGMPATSIPTTFTGNPFNGNISITVQRGDYTGGPYNGANGAQITNLNDNYNLLGNPYPSAMNALQFLQTNTYHATTNPSGQLLGNVKLWTHGHDPLLGVPNPFYGSFQYNYDANDYLTINYLGSTTPGAPDIIKGGQAFFVQMVDGTANTGTVNFTNSMRLDATNNPYSNSGFYKNGNATNDVIALEKHRIWLDLVDSNRESSGILVGYATDATNDYDTFFDAPTAVSSGLKLFSIIESRTDVFDIQGRTLPFDVNDEIPVGVNLPTSGNYSFAIAKVDGLFETQNIYLKDNLLNITHDLKVSPYQFTALSGVIKDRFKIVYINNALGNPNHSFENNIKVMVNNEVAVSSSNLQMESIVVYNVLGQKLNTYKNINSNYVTLSGLHKNNTTLLLKIKLQTGETVIKKISY</sequence>
<dbReference type="Gene3D" id="2.60.120.290">
    <property type="entry name" value="Spermadhesin, CUB domain"/>
    <property type="match status" value="1"/>
</dbReference>
<dbReference type="InterPro" id="IPR035914">
    <property type="entry name" value="Sperma_CUB_dom_sf"/>
</dbReference>
<dbReference type="InterPro" id="IPR056600">
    <property type="entry name" value="GBD_T9SS_assoc"/>
</dbReference>
<keyword evidence="4" id="KW-1185">Reference proteome</keyword>
<proteinExistence type="predicted"/>
<name>A0A4P7PPN9_9FLAO</name>
<dbReference type="EMBL" id="CP038810">
    <property type="protein sequence ID" value="QBZ96628.1"/>
    <property type="molecule type" value="Genomic_DNA"/>
</dbReference>
<dbReference type="PANTHER" id="PTHR46708:SF2">
    <property type="entry name" value="FIBRONECTIN TYPE-III DOMAIN-CONTAINING PROTEIN"/>
    <property type="match status" value="1"/>
</dbReference>
<protein>
    <recommendedName>
        <fullName evidence="2">Fibronectin type-III domain-containing protein</fullName>
    </recommendedName>
</protein>
<dbReference type="Proteomes" id="UP000296862">
    <property type="component" value="Chromosome"/>
</dbReference>
<evidence type="ECO:0000256" key="1">
    <source>
        <dbReference type="ARBA" id="ARBA00022737"/>
    </source>
</evidence>
<reference evidence="3 4" key="1">
    <citation type="submission" date="2019-04" db="EMBL/GenBank/DDBJ databases">
        <title>Flavobacterium sp. GS03.</title>
        <authorList>
            <person name="Kim H."/>
        </authorList>
    </citation>
    <scope>NUCLEOTIDE SEQUENCE [LARGE SCALE GENOMIC DNA]</scope>
    <source>
        <strain evidence="3 4">GS03</strain>
    </source>
</reference>
<dbReference type="InterPro" id="IPR013783">
    <property type="entry name" value="Ig-like_fold"/>
</dbReference>
<dbReference type="PROSITE" id="PS50853">
    <property type="entry name" value="FN3"/>
    <property type="match status" value="2"/>
</dbReference>
<dbReference type="SMART" id="SM00060">
    <property type="entry name" value="FN3"/>
    <property type="match status" value="5"/>
</dbReference>
<dbReference type="CDD" id="cd00063">
    <property type="entry name" value="FN3"/>
    <property type="match status" value="1"/>
</dbReference>
<evidence type="ECO:0000259" key="2">
    <source>
        <dbReference type="PROSITE" id="PS50853"/>
    </source>
</evidence>
<dbReference type="Pfam" id="PF23759">
    <property type="entry name" value="GBD_T9SS_assoc"/>
    <property type="match status" value="2"/>
</dbReference>
<feature type="domain" description="Fibronectin type-III" evidence="2">
    <location>
        <begin position="455"/>
        <end position="556"/>
    </location>
</feature>
<dbReference type="RefSeq" id="WP_136150630.1">
    <property type="nucleotide sequence ID" value="NZ_CP038810.1"/>
</dbReference>
<dbReference type="PANTHER" id="PTHR46708">
    <property type="entry name" value="TENASCIN"/>
    <property type="match status" value="1"/>
</dbReference>
<dbReference type="InterPro" id="IPR003961">
    <property type="entry name" value="FN3_dom"/>
</dbReference>
<evidence type="ECO:0000313" key="4">
    <source>
        <dbReference type="Proteomes" id="UP000296862"/>
    </source>
</evidence>